<evidence type="ECO:0000313" key="3">
    <source>
        <dbReference type="Proteomes" id="UP000305792"/>
    </source>
</evidence>
<proteinExistence type="predicted"/>
<dbReference type="OrthoDB" id="9803065at2"/>
<comment type="caution">
    <text evidence="2">The sequence shown here is derived from an EMBL/GenBank/DDBJ whole genome shotgun (WGS) entry which is preliminary data.</text>
</comment>
<feature type="transmembrane region" description="Helical" evidence="1">
    <location>
        <begin position="193"/>
        <end position="214"/>
    </location>
</feature>
<accession>A0A4S8PMA8</accession>
<evidence type="ECO:0000313" key="2">
    <source>
        <dbReference type="EMBL" id="THV31907.1"/>
    </source>
</evidence>
<evidence type="ECO:0000256" key="1">
    <source>
        <dbReference type="SAM" id="Phobius"/>
    </source>
</evidence>
<dbReference type="PANTHER" id="PTHR31272:SF4">
    <property type="entry name" value="CYTOCHROME C-TYPE BIOGENESIS PROTEIN HI_1454-RELATED"/>
    <property type="match status" value="1"/>
</dbReference>
<dbReference type="AlphaFoldDB" id="A0A4S8PMA8"/>
<reference evidence="2 3" key="1">
    <citation type="journal article" date="2018" name="Int. J. Syst. Evol. Microbiol.">
        <title>Glycomyces paridis sp. nov., isolated from the medicinal plant Paris polyphylla.</title>
        <authorList>
            <person name="Fang X.M."/>
            <person name="Bai J.L."/>
            <person name="Su J."/>
            <person name="Zhao L.L."/>
            <person name="Liu H.Y."/>
            <person name="Ma B.P."/>
            <person name="Zhang Y.Q."/>
            <person name="Yu L.Y."/>
        </authorList>
    </citation>
    <scope>NUCLEOTIDE SEQUENCE [LARGE SCALE GENOMIC DNA]</scope>
    <source>
        <strain evidence="2 3">CPCC 204357</strain>
    </source>
</reference>
<sequence length="265" mass="26892">MTAAETAASGPLLLAFGIAALAGLVSFASPCTLPLMPGYVSYVTGLSGAELDGVSKSGVSSGSASGATLLQTRRRTGRILLGALLFVAGFTAVYTTVVFALQSAGRALLQNSSTLETVAGIVMIAMGLMFIGLIPTRGGFAPRWRPAVGLAGAPLFGAVFALSWIPCTSPVLAAITSLAVVQDGTARGIGLMIAYCFGLGAPFVLFAVGMHRLAGALDFLKRHGRAIAIAGGVMLVLVGLMLVTGAWTEFTNWLRATVGAGVSVL</sequence>
<feature type="transmembrane region" description="Helical" evidence="1">
    <location>
        <begin position="155"/>
        <end position="181"/>
    </location>
</feature>
<feature type="transmembrane region" description="Helical" evidence="1">
    <location>
        <begin position="113"/>
        <end position="135"/>
    </location>
</feature>
<protein>
    <submittedName>
        <fullName evidence="2">Cytochrome c biogenesis protein CcdA</fullName>
    </submittedName>
</protein>
<dbReference type="RefSeq" id="WP_136527685.1">
    <property type="nucleotide sequence ID" value="NZ_STGX01000001.1"/>
</dbReference>
<keyword evidence="1" id="KW-0812">Transmembrane</keyword>
<dbReference type="EMBL" id="STGX01000001">
    <property type="protein sequence ID" value="THV31907.1"/>
    <property type="molecule type" value="Genomic_DNA"/>
</dbReference>
<organism evidence="2 3">
    <name type="scientific">Glycomyces paridis</name>
    <dbReference type="NCBI Taxonomy" id="2126555"/>
    <lineage>
        <taxon>Bacteria</taxon>
        <taxon>Bacillati</taxon>
        <taxon>Actinomycetota</taxon>
        <taxon>Actinomycetes</taxon>
        <taxon>Glycomycetales</taxon>
        <taxon>Glycomycetaceae</taxon>
        <taxon>Glycomyces</taxon>
    </lineage>
</organism>
<keyword evidence="1" id="KW-0472">Membrane</keyword>
<dbReference type="InterPro" id="IPR051790">
    <property type="entry name" value="Cytochrome_c-biogenesis_DsbD"/>
</dbReference>
<feature type="transmembrane region" description="Helical" evidence="1">
    <location>
        <begin position="79"/>
        <end position="101"/>
    </location>
</feature>
<name>A0A4S8PMA8_9ACTN</name>
<dbReference type="Proteomes" id="UP000305792">
    <property type="component" value="Unassembled WGS sequence"/>
</dbReference>
<dbReference type="PANTHER" id="PTHR31272">
    <property type="entry name" value="CYTOCHROME C-TYPE BIOGENESIS PROTEIN HI_1454-RELATED"/>
    <property type="match status" value="1"/>
</dbReference>
<gene>
    <name evidence="2" type="ORF">E9998_00100</name>
</gene>
<feature type="transmembrane region" description="Helical" evidence="1">
    <location>
        <begin position="226"/>
        <end position="247"/>
    </location>
</feature>
<keyword evidence="3" id="KW-1185">Reference proteome</keyword>
<keyword evidence="1" id="KW-1133">Transmembrane helix</keyword>